<dbReference type="Pfam" id="PF13751">
    <property type="entry name" value="DDE_Tnp_1_6"/>
    <property type="match status" value="1"/>
</dbReference>
<accession>A0A1Y0IMC8</accession>
<proteinExistence type="predicted"/>
<dbReference type="KEGG" id="tum:CBW65_12045"/>
<evidence type="ECO:0000259" key="1">
    <source>
        <dbReference type="Pfam" id="PF13751"/>
    </source>
</evidence>
<dbReference type="InterPro" id="IPR025668">
    <property type="entry name" value="Tnp_DDE_dom"/>
</dbReference>
<organism evidence="2 3">
    <name type="scientific">Tumebacillus avium</name>
    <dbReference type="NCBI Taxonomy" id="1903704"/>
    <lineage>
        <taxon>Bacteria</taxon>
        <taxon>Bacillati</taxon>
        <taxon>Bacillota</taxon>
        <taxon>Bacilli</taxon>
        <taxon>Bacillales</taxon>
        <taxon>Alicyclobacillaceae</taxon>
        <taxon>Tumebacillus</taxon>
    </lineage>
</organism>
<evidence type="ECO:0000313" key="2">
    <source>
        <dbReference type="EMBL" id="ARU61668.1"/>
    </source>
</evidence>
<dbReference type="PANTHER" id="PTHR33408">
    <property type="entry name" value="TRANSPOSASE"/>
    <property type="match status" value="1"/>
</dbReference>
<evidence type="ECO:0000313" key="3">
    <source>
        <dbReference type="Proteomes" id="UP000195437"/>
    </source>
</evidence>
<gene>
    <name evidence="2" type="ORF">CBW65_12045</name>
</gene>
<sequence>MCTWSLYPSIFGQAIASAFGQLALAVTTNQREVYYFDVNICKDCPLREGCYNPGSRTKTYSFRILSKHHEKQLKYEQTTLFQLRKGIRSRIEHKNAELKLHHGMARARYRGLFGMKIQAYLTAFAVNAKRMVRLLEQEKRAS</sequence>
<dbReference type="EMBL" id="CP021434">
    <property type="protein sequence ID" value="ARU61668.1"/>
    <property type="molecule type" value="Genomic_DNA"/>
</dbReference>
<dbReference type="PANTHER" id="PTHR33408:SF2">
    <property type="entry name" value="TRANSPOSASE DDE DOMAIN-CONTAINING PROTEIN"/>
    <property type="match status" value="1"/>
</dbReference>
<protein>
    <recommendedName>
        <fullName evidence="1">Transposase DDE domain-containing protein</fullName>
    </recommendedName>
</protein>
<name>A0A1Y0IMC8_9BACL</name>
<dbReference type="Proteomes" id="UP000195437">
    <property type="component" value="Chromosome"/>
</dbReference>
<feature type="domain" description="Transposase DDE" evidence="1">
    <location>
        <begin position="28"/>
        <end position="132"/>
    </location>
</feature>
<dbReference type="AlphaFoldDB" id="A0A1Y0IMC8"/>
<reference evidence="3" key="1">
    <citation type="submission" date="2017-05" db="EMBL/GenBank/DDBJ databases">
        <authorList>
            <person name="Sung H."/>
        </authorList>
    </citation>
    <scope>NUCLEOTIDE SEQUENCE [LARGE SCALE GENOMIC DNA]</scope>
    <source>
        <strain evidence="3">AR23208</strain>
    </source>
</reference>
<keyword evidence="3" id="KW-1185">Reference proteome</keyword>